<sequence>MENFNPAQIARKMGHDSTTIRRIIDRYKKTGKTENLPRSGRPPALNNNEKNALINKVTQDRREPLHEVINTLDLNCSLTTAKRALHSVGIYSHVAAKKPFISEKHALARISWCEKYKEKTAYDWAQVIFSDESSNKIVVIDWPANSPDLNPIENIWKQLKDNIQSCKVFLRTVDELKVALSEEWENLDCSIFEEVVASMPQRINAVLEARGGSTHY</sequence>
<feature type="domain" description="Tc1-like transposase DDE" evidence="3">
    <location>
        <begin position="134"/>
        <end position="177"/>
    </location>
</feature>
<dbReference type="GO" id="GO:0003677">
    <property type="term" value="F:DNA binding"/>
    <property type="evidence" value="ECO:0007669"/>
    <property type="project" value="InterPro"/>
</dbReference>
<dbReference type="GO" id="GO:0006313">
    <property type="term" value="P:DNA transposition"/>
    <property type="evidence" value="ECO:0007669"/>
    <property type="project" value="InterPro"/>
</dbReference>
<dbReference type="EMBL" id="CAGKOT010000109">
    <property type="protein sequence ID" value="CAB5396087.1"/>
    <property type="molecule type" value="Genomic_DNA"/>
</dbReference>
<dbReference type="PANTHER" id="PTHR46068">
    <property type="entry name" value="PROTEIN CBG27172"/>
    <property type="match status" value="1"/>
</dbReference>
<name>A0A916A1M4_9GLOM</name>
<dbReference type="OrthoDB" id="2431447at2759"/>
<dbReference type="InterPro" id="IPR002492">
    <property type="entry name" value="Transposase_Tc1-like"/>
</dbReference>
<gene>
    <name evidence="4" type="ORF">CHRIB12_LOCUS24162</name>
</gene>
<feature type="domain" description="Transposase Tc1-like" evidence="2">
    <location>
        <begin position="51"/>
        <end position="117"/>
    </location>
</feature>
<evidence type="ECO:0000313" key="5">
    <source>
        <dbReference type="Proteomes" id="UP000684084"/>
    </source>
</evidence>
<dbReference type="Pfam" id="PF13358">
    <property type="entry name" value="DDE_3"/>
    <property type="match status" value="1"/>
</dbReference>
<protein>
    <recommendedName>
        <fullName evidence="6">Transposable element tc3 transposase</fullName>
    </recommendedName>
</protein>
<dbReference type="InterPro" id="IPR038717">
    <property type="entry name" value="Tc1-like_DDE_dom"/>
</dbReference>
<reference evidence="4" key="1">
    <citation type="submission" date="2020-05" db="EMBL/GenBank/DDBJ databases">
        <authorList>
            <person name="Rincon C."/>
            <person name="Sanders R I."/>
            <person name="Robbins C."/>
            <person name="Chaturvedi A."/>
        </authorList>
    </citation>
    <scope>NUCLEOTIDE SEQUENCE</scope>
    <source>
        <strain evidence="4">CHB12</strain>
    </source>
</reference>
<evidence type="ECO:0008006" key="6">
    <source>
        <dbReference type="Google" id="ProtNLM"/>
    </source>
</evidence>
<evidence type="ECO:0000256" key="1">
    <source>
        <dbReference type="SAM" id="MobiDB-lite"/>
    </source>
</evidence>
<evidence type="ECO:0000259" key="2">
    <source>
        <dbReference type="Pfam" id="PF01498"/>
    </source>
</evidence>
<evidence type="ECO:0000259" key="3">
    <source>
        <dbReference type="Pfam" id="PF13358"/>
    </source>
</evidence>
<feature type="region of interest" description="Disordered" evidence="1">
    <location>
        <begin position="27"/>
        <end position="49"/>
    </location>
</feature>
<proteinExistence type="predicted"/>
<dbReference type="PANTHER" id="PTHR46068:SF1">
    <property type="entry name" value="TRANSPOSASE IS30-LIKE HTH DOMAIN-CONTAINING PROTEIN"/>
    <property type="match status" value="1"/>
</dbReference>
<organism evidence="4 5">
    <name type="scientific">Rhizophagus irregularis</name>
    <dbReference type="NCBI Taxonomy" id="588596"/>
    <lineage>
        <taxon>Eukaryota</taxon>
        <taxon>Fungi</taxon>
        <taxon>Fungi incertae sedis</taxon>
        <taxon>Mucoromycota</taxon>
        <taxon>Glomeromycotina</taxon>
        <taxon>Glomeromycetes</taxon>
        <taxon>Glomerales</taxon>
        <taxon>Glomeraceae</taxon>
        <taxon>Rhizophagus</taxon>
    </lineage>
</organism>
<accession>A0A916A1M4</accession>
<dbReference type="Proteomes" id="UP000684084">
    <property type="component" value="Unassembled WGS sequence"/>
</dbReference>
<comment type="caution">
    <text evidence="4">The sequence shown here is derived from an EMBL/GenBank/DDBJ whole genome shotgun (WGS) entry which is preliminary data.</text>
</comment>
<dbReference type="AlphaFoldDB" id="A0A916A1M4"/>
<evidence type="ECO:0000313" key="4">
    <source>
        <dbReference type="EMBL" id="CAB5396087.1"/>
    </source>
</evidence>
<dbReference type="GO" id="GO:0015074">
    <property type="term" value="P:DNA integration"/>
    <property type="evidence" value="ECO:0007669"/>
    <property type="project" value="InterPro"/>
</dbReference>
<dbReference type="Pfam" id="PF01498">
    <property type="entry name" value="HTH_Tnp_Tc3_2"/>
    <property type="match status" value="1"/>
</dbReference>